<evidence type="ECO:0000256" key="3">
    <source>
        <dbReference type="ARBA" id="ARBA00022692"/>
    </source>
</evidence>
<keyword evidence="3 9" id="KW-0812">Transmembrane</keyword>
<keyword evidence="8" id="KW-0807">Transducer</keyword>
<dbReference type="InterPro" id="IPR017452">
    <property type="entry name" value="GPCR_Rhodpsn_7TM"/>
</dbReference>
<keyword evidence="2" id="KW-1003">Cell membrane</keyword>
<dbReference type="GO" id="GO:0005886">
    <property type="term" value="C:plasma membrane"/>
    <property type="evidence" value="ECO:0007669"/>
    <property type="project" value="UniProtKB-SubCell"/>
</dbReference>
<feature type="transmembrane region" description="Helical" evidence="9">
    <location>
        <begin position="207"/>
        <end position="228"/>
    </location>
</feature>
<keyword evidence="6 9" id="KW-0472">Membrane</keyword>
<dbReference type="Pfam" id="PF00001">
    <property type="entry name" value="7tm_1"/>
    <property type="match status" value="1"/>
</dbReference>
<sequence length="345" mass="38600">MPDVEHSDLSSGPDEGGAVMLLNQTSRDDSSCDDFEYHPYIVPTLYFLMFPVSLLLNGVTAWVSLHLESTSTFVVYLKNLVVADLIMTLISPMRVASKLPQASVRLYALSCRVFSAISYSTLYTCISFLGLIGLDRFCKIMMPHNGLFGRNLTLSKVVSGSVWLILFGGTALPNIILSDQSVANMTEITCMSLKGQAGLEFHEGTVIFLNVFFWLVSVVISVCYMCITKKAIQSFQNSGSNNAQGQKKIKLRVFLVVAVFFVSFAPYHLVRIPYTFHQVSNTEQNSCSYLKGKLAKDLSLWLANANICMDPLLYVFLCREFNEKLMSMMKSVSNSLKRLWQAKQK</sequence>
<protein>
    <submittedName>
        <fullName evidence="11">P2Y purinoceptor 13-like</fullName>
    </submittedName>
</protein>
<evidence type="ECO:0000313" key="12">
    <source>
        <dbReference type="Proteomes" id="UP000693946"/>
    </source>
</evidence>
<dbReference type="PANTHER" id="PTHR24233:SF10">
    <property type="entry name" value="P2Y PURINOCEPTOR 13"/>
    <property type="match status" value="1"/>
</dbReference>
<evidence type="ECO:0000313" key="11">
    <source>
        <dbReference type="EMBL" id="KAG7479906.1"/>
    </source>
</evidence>
<evidence type="ECO:0000256" key="6">
    <source>
        <dbReference type="ARBA" id="ARBA00023136"/>
    </source>
</evidence>
<evidence type="ECO:0000256" key="7">
    <source>
        <dbReference type="ARBA" id="ARBA00023170"/>
    </source>
</evidence>
<dbReference type="EMBL" id="JAGKHQ010000020">
    <property type="protein sequence ID" value="KAG7479906.1"/>
    <property type="molecule type" value="Genomic_DNA"/>
</dbReference>
<evidence type="ECO:0000256" key="1">
    <source>
        <dbReference type="ARBA" id="ARBA00004651"/>
    </source>
</evidence>
<dbReference type="SUPFAM" id="SSF81321">
    <property type="entry name" value="Family A G protein-coupled receptor-like"/>
    <property type="match status" value="1"/>
</dbReference>
<name>A0AAV6PYI5_SOLSE</name>
<feature type="transmembrane region" description="Helical" evidence="9">
    <location>
        <begin position="298"/>
        <end position="318"/>
    </location>
</feature>
<organism evidence="11 12">
    <name type="scientific">Solea senegalensis</name>
    <name type="common">Senegalese sole</name>
    <dbReference type="NCBI Taxonomy" id="28829"/>
    <lineage>
        <taxon>Eukaryota</taxon>
        <taxon>Metazoa</taxon>
        <taxon>Chordata</taxon>
        <taxon>Craniata</taxon>
        <taxon>Vertebrata</taxon>
        <taxon>Euteleostomi</taxon>
        <taxon>Actinopterygii</taxon>
        <taxon>Neopterygii</taxon>
        <taxon>Teleostei</taxon>
        <taxon>Neoteleostei</taxon>
        <taxon>Acanthomorphata</taxon>
        <taxon>Carangaria</taxon>
        <taxon>Pleuronectiformes</taxon>
        <taxon>Pleuronectoidei</taxon>
        <taxon>Soleidae</taxon>
        <taxon>Solea</taxon>
    </lineage>
</organism>
<feature type="transmembrane region" description="Helical" evidence="9">
    <location>
        <begin position="249"/>
        <end position="270"/>
    </location>
</feature>
<feature type="domain" description="G-protein coupled receptors family 1 profile" evidence="10">
    <location>
        <begin position="56"/>
        <end position="314"/>
    </location>
</feature>
<feature type="transmembrane region" description="Helical" evidence="9">
    <location>
        <begin position="154"/>
        <end position="176"/>
    </location>
</feature>
<keyword evidence="7" id="KW-0675">Receptor</keyword>
<evidence type="ECO:0000256" key="5">
    <source>
        <dbReference type="ARBA" id="ARBA00023040"/>
    </source>
</evidence>
<reference evidence="11 12" key="1">
    <citation type="journal article" date="2021" name="Sci. Rep.">
        <title>Chromosome anchoring in Senegalese sole (Solea senegalensis) reveals sex-associated markers and genome rearrangements in flatfish.</title>
        <authorList>
            <person name="Guerrero-Cozar I."/>
            <person name="Gomez-Garrido J."/>
            <person name="Berbel C."/>
            <person name="Martinez-Blanch J.F."/>
            <person name="Alioto T."/>
            <person name="Claros M.G."/>
            <person name="Gagnaire P.A."/>
            <person name="Manchado M."/>
        </authorList>
    </citation>
    <scope>NUCLEOTIDE SEQUENCE [LARGE SCALE GENOMIC DNA]</scope>
    <source>
        <strain evidence="11">Sse05_10M</strain>
    </source>
</reference>
<dbReference type="InterPro" id="IPR000276">
    <property type="entry name" value="GPCR_Rhodpsn"/>
</dbReference>
<comment type="caution">
    <text evidence="11">The sequence shown here is derived from an EMBL/GenBank/DDBJ whole genome shotgun (WGS) entry which is preliminary data.</text>
</comment>
<evidence type="ECO:0000259" key="10">
    <source>
        <dbReference type="PROSITE" id="PS50262"/>
    </source>
</evidence>
<keyword evidence="4 9" id="KW-1133">Transmembrane helix</keyword>
<keyword evidence="12" id="KW-1185">Reference proteome</keyword>
<evidence type="ECO:0000256" key="9">
    <source>
        <dbReference type="SAM" id="Phobius"/>
    </source>
</evidence>
<proteinExistence type="predicted"/>
<dbReference type="PROSITE" id="PS00237">
    <property type="entry name" value="G_PROTEIN_RECEP_F1_1"/>
    <property type="match status" value="1"/>
</dbReference>
<gene>
    <name evidence="11" type="ORF">JOB18_038581</name>
</gene>
<feature type="transmembrane region" description="Helical" evidence="9">
    <location>
        <begin position="75"/>
        <end position="93"/>
    </location>
</feature>
<evidence type="ECO:0000256" key="2">
    <source>
        <dbReference type="ARBA" id="ARBA00022475"/>
    </source>
</evidence>
<evidence type="ECO:0000256" key="8">
    <source>
        <dbReference type="ARBA" id="ARBA00023224"/>
    </source>
</evidence>
<keyword evidence="5" id="KW-0297">G-protein coupled receptor</keyword>
<dbReference type="PROSITE" id="PS50262">
    <property type="entry name" value="G_PROTEIN_RECEP_F1_2"/>
    <property type="match status" value="1"/>
</dbReference>
<feature type="transmembrane region" description="Helical" evidence="9">
    <location>
        <begin position="113"/>
        <end position="134"/>
    </location>
</feature>
<dbReference type="AlphaFoldDB" id="A0AAV6PYI5"/>
<comment type="subcellular location">
    <subcellularLocation>
        <location evidence="1">Cell membrane</location>
        <topology evidence="1">Multi-pass membrane protein</topology>
    </subcellularLocation>
</comment>
<feature type="transmembrane region" description="Helical" evidence="9">
    <location>
        <begin position="45"/>
        <end position="63"/>
    </location>
</feature>
<accession>A0AAV6PYI5</accession>
<dbReference type="Proteomes" id="UP000693946">
    <property type="component" value="Linkage Group LG8"/>
</dbReference>
<dbReference type="PANTHER" id="PTHR24233">
    <property type="entry name" value="P2Y PURINOCEPTOR-RELATED G-PROTEIN COUPLED RECEPTOR"/>
    <property type="match status" value="1"/>
</dbReference>
<evidence type="ECO:0000256" key="4">
    <source>
        <dbReference type="ARBA" id="ARBA00022989"/>
    </source>
</evidence>
<dbReference type="GO" id="GO:0045028">
    <property type="term" value="F:G protein-coupled purinergic nucleotide receptor activity"/>
    <property type="evidence" value="ECO:0007669"/>
    <property type="project" value="TreeGrafter"/>
</dbReference>